<evidence type="ECO:0000256" key="1">
    <source>
        <dbReference type="ARBA" id="ARBA00005350"/>
    </source>
</evidence>
<dbReference type="WBParaSite" id="PSAMB.scaffold2290size24097.g17210.t1">
    <property type="protein sequence ID" value="PSAMB.scaffold2290size24097.g17210.t1"/>
    <property type="gene ID" value="PSAMB.scaffold2290size24097.g17210"/>
</dbReference>
<name>A0A914VNU3_9BILA</name>
<dbReference type="PANTHER" id="PTHR23248">
    <property type="entry name" value="PHOSPHOLIPID SCRAMBLASE-RELATED"/>
    <property type="match status" value="1"/>
</dbReference>
<keyword evidence="3" id="KW-1185">Reference proteome</keyword>
<dbReference type="AlphaFoldDB" id="A0A914VNU3"/>
<evidence type="ECO:0000313" key="3">
    <source>
        <dbReference type="Proteomes" id="UP000887566"/>
    </source>
</evidence>
<comment type="similarity">
    <text evidence="1 2">Belongs to the phospholipid scramblase family.</text>
</comment>
<comment type="cofactor">
    <cofactor evidence="2">
        <name>Ca(2+)</name>
        <dbReference type="ChEBI" id="CHEBI:29108"/>
    </cofactor>
</comment>
<protein>
    <recommendedName>
        <fullName evidence="2">Phospholipid scramblase</fullName>
    </recommendedName>
</protein>
<keyword evidence="2" id="KW-0564">Palmitate</keyword>
<dbReference type="Proteomes" id="UP000887566">
    <property type="component" value="Unplaced"/>
</dbReference>
<organism evidence="3 4">
    <name type="scientific">Plectus sambesii</name>
    <dbReference type="NCBI Taxonomy" id="2011161"/>
    <lineage>
        <taxon>Eukaryota</taxon>
        <taxon>Metazoa</taxon>
        <taxon>Ecdysozoa</taxon>
        <taxon>Nematoda</taxon>
        <taxon>Chromadorea</taxon>
        <taxon>Plectida</taxon>
        <taxon>Plectina</taxon>
        <taxon>Plectoidea</taxon>
        <taxon>Plectidae</taxon>
        <taxon>Plectus</taxon>
    </lineage>
</organism>
<proteinExistence type="inferred from homology"/>
<keyword evidence="2" id="KW-0449">Lipoprotein</keyword>
<dbReference type="GO" id="GO:0005886">
    <property type="term" value="C:plasma membrane"/>
    <property type="evidence" value="ECO:0007669"/>
    <property type="project" value="TreeGrafter"/>
</dbReference>
<dbReference type="GO" id="GO:0017128">
    <property type="term" value="F:phospholipid scramblase activity"/>
    <property type="evidence" value="ECO:0007669"/>
    <property type="project" value="InterPro"/>
</dbReference>
<evidence type="ECO:0000313" key="4">
    <source>
        <dbReference type="WBParaSite" id="PSAMB.scaffold2290size24097.g17210.t1"/>
    </source>
</evidence>
<evidence type="ECO:0000256" key="2">
    <source>
        <dbReference type="RuleBase" id="RU363116"/>
    </source>
</evidence>
<keyword evidence="2" id="KW-0106">Calcium</keyword>
<dbReference type="PANTHER" id="PTHR23248:SF63">
    <property type="entry name" value="PHOSPHOLIPID SCRAMBLASE"/>
    <property type="match status" value="1"/>
</dbReference>
<dbReference type="Pfam" id="PF03803">
    <property type="entry name" value="Scramblase"/>
    <property type="match status" value="1"/>
</dbReference>
<accession>A0A914VNU3</accession>
<dbReference type="InterPro" id="IPR005552">
    <property type="entry name" value="Scramblase"/>
</dbReference>
<sequence length="268" mass="30036">MATVQMRPLLQDSHNYEIVTMQPGVHSQQQWMSVPRAPASCPPGLEYLAMIDQLLCQQKVSLAEVFIGWESNNKYVVLNSVGQQIFYAFEDTDACSRMCCGNQREFTIHIVNNFNQEVMKIYRPFKCFAGCCWCATLDSCAHETFVEAPVGVPIGSVRQLSSGCTFDYAIKDAVGETQLIIDGPCMMCRCCADVEFPIFTKDKRTRVGCVTKQYSGLLKEMYSDADNFGITFPLDLDVKIKATLMGAMFLIDFMAFENSDKKGCLSLL</sequence>
<comment type="function">
    <text evidence="2">May mediate accelerated ATP-independent bidirectional transbilayer migration of phospholipids upon binding calcium ions that results in a loss of phospholipid asymmetry in the plasma membrane.</text>
</comment>
<reference evidence="4" key="1">
    <citation type="submission" date="2022-11" db="UniProtKB">
        <authorList>
            <consortium name="WormBaseParasite"/>
        </authorList>
    </citation>
    <scope>IDENTIFICATION</scope>
</reference>